<organism evidence="4">
    <name type="scientific">Auxenochlorella protothecoides</name>
    <name type="common">Green microalga</name>
    <name type="synonym">Chlorella protothecoides</name>
    <dbReference type="NCBI Taxonomy" id="3075"/>
    <lineage>
        <taxon>Eukaryota</taxon>
        <taxon>Viridiplantae</taxon>
        <taxon>Chlorophyta</taxon>
        <taxon>core chlorophytes</taxon>
        <taxon>Trebouxiophyceae</taxon>
        <taxon>Chlorellales</taxon>
        <taxon>Chlorellaceae</taxon>
        <taxon>Auxenochlorella</taxon>
    </lineage>
</organism>
<evidence type="ECO:0000259" key="3">
    <source>
        <dbReference type="Pfam" id="PF00561"/>
    </source>
</evidence>
<dbReference type="PANTHER" id="PTHR42886">
    <property type="entry name" value="RE40534P-RELATED"/>
    <property type="match status" value="1"/>
</dbReference>
<feature type="domain" description="AB hydrolase-1" evidence="3">
    <location>
        <begin position="76"/>
        <end position="350"/>
    </location>
</feature>
<feature type="region of interest" description="Disordered" evidence="2">
    <location>
        <begin position="377"/>
        <end position="430"/>
    </location>
</feature>
<accession>A0A1D2AAA6</accession>
<dbReference type="GO" id="GO:0055088">
    <property type="term" value="P:lipid homeostasis"/>
    <property type="evidence" value="ECO:0007669"/>
    <property type="project" value="TreeGrafter"/>
</dbReference>
<dbReference type="SUPFAM" id="SSF53474">
    <property type="entry name" value="alpha/beta-Hydrolases"/>
    <property type="match status" value="1"/>
</dbReference>
<sequence length="430" mass="46219">MARPDATPPSPAIAATPWYRRYSRWRQTSHKEAVAAEERLLALCGTPTQTSDVKVGPGPADYMHTITAPPPHPDAPPLVAIPGYAAGSGHAFRIVDGLASAFHFHAVDLLGTGLSGRPRFPARSTEEAVAFFVESLEAWRAAAGLDRMLLMGHSMGGYLSTCYAARYPERVQHLLLVSPVGVGRQPPDWRPPAALAGRWTLRGQLARAAIAAWDHDLTPGRVIRGLGPFGPGLVARYARGRFQQGLAFNDDEVARFESYFYHILAARGSGEFALRHILAPYAWPRSALEERCADLSVPVTFFYGDKDWMDPAGAKRMVAALAQQRSPACESDLQILTTPSAGHYLFIDNPSEFMRQVAYATSAYLSPEGRGALLAAADAGPHAAAEPFHPPDELEEQVERKAPGEGQAVGVGPKDAAVREGKSVAAEGSG</sequence>
<feature type="compositionally biased region" description="Basic and acidic residues" evidence="2">
    <location>
        <begin position="389"/>
        <end position="403"/>
    </location>
</feature>
<dbReference type="EMBL" id="GDKF01002757">
    <property type="protein sequence ID" value="JAT75865.1"/>
    <property type="molecule type" value="Transcribed_RNA"/>
</dbReference>
<dbReference type="PANTHER" id="PTHR42886:SF29">
    <property type="entry name" value="PUMMELIG, ISOFORM A"/>
    <property type="match status" value="1"/>
</dbReference>
<name>A0A1D2AAA6_AUXPR</name>
<dbReference type="AlphaFoldDB" id="A0A1D2AAA6"/>
<dbReference type="Pfam" id="PF00561">
    <property type="entry name" value="Abhydrolase_1"/>
    <property type="match status" value="1"/>
</dbReference>
<protein>
    <recommendedName>
        <fullName evidence="3">AB hydrolase-1 domain-containing protein</fullName>
    </recommendedName>
</protein>
<gene>
    <name evidence="4" type="ORF">g.13050</name>
</gene>
<evidence type="ECO:0000256" key="2">
    <source>
        <dbReference type="SAM" id="MobiDB-lite"/>
    </source>
</evidence>
<dbReference type="PRINTS" id="PR00111">
    <property type="entry name" value="ABHYDROLASE"/>
</dbReference>
<evidence type="ECO:0000313" key="4">
    <source>
        <dbReference type="EMBL" id="JAT75865.1"/>
    </source>
</evidence>
<reference evidence="4" key="1">
    <citation type="submission" date="2015-08" db="EMBL/GenBank/DDBJ databases">
        <authorList>
            <person name="Babu N.S."/>
            <person name="Beckwith C.J."/>
            <person name="Beseler K.G."/>
            <person name="Brison A."/>
            <person name="Carone J.V."/>
            <person name="Caskin T.P."/>
            <person name="Diamond M."/>
            <person name="Durham M.E."/>
            <person name="Foxe J.M."/>
            <person name="Go M."/>
            <person name="Henderson B.A."/>
            <person name="Jones I.B."/>
            <person name="McGettigan J.A."/>
            <person name="Micheletti S.J."/>
            <person name="Nasrallah M.E."/>
            <person name="Ortiz D."/>
            <person name="Piller C.R."/>
            <person name="Privatt S.R."/>
            <person name="Schneider S.L."/>
            <person name="Sharp S."/>
            <person name="Smith T.C."/>
            <person name="Stanton J.D."/>
            <person name="Ullery H.E."/>
            <person name="Wilson R.J."/>
            <person name="Serrano M.G."/>
            <person name="Buck G."/>
            <person name="Lee V."/>
            <person name="Wang Y."/>
            <person name="Carvalho R."/>
            <person name="Voegtly L."/>
            <person name="Shi R."/>
            <person name="Duckworth R."/>
            <person name="Johnson A."/>
            <person name="Loviza R."/>
            <person name="Walstead R."/>
            <person name="Shah Z."/>
            <person name="Kiflezghi M."/>
            <person name="Wade K."/>
            <person name="Ball S.L."/>
            <person name="Bradley K.W."/>
            <person name="Asai D.J."/>
            <person name="Bowman C.A."/>
            <person name="Russell D.A."/>
            <person name="Pope W.H."/>
            <person name="Jacobs-Sera D."/>
            <person name="Hendrix R.W."/>
            <person name="Hatfull G.F."/>
        </authorList>
    </citation>
    <scope>NUCLEOTIDE SEQUENCE</scope>
</reference>
<evidence type="ECO:0000256" key="1">
    <source>
        <dbReference type="ARBA" id="ARBA00038097"/>
    </source>
</evidence>
<comment type="similarity">
    <text evidence="1">Belongs to the peptidase S33 family. ABHD4/ABHD5 subfamily.</text>
</comment>
<dbReference type="InterPro" id="IPR029058">
    <property type="entry name" value="AB_hydrolase_fold"/>
</dbReference>
<dbReference type="InterPro" id="IPR000073">
    <property type="entry name" value="AB_hydrolase_1"/>
</dbReference>
<proteinExistence type="inferred from homology"/>
<dbReference type="GO" id="GO:0004623">
    <property type="term" value="F:phospholipase A2 activity"/>
    <property type="evidence" value="ECO:0007669"/>
    <property type="project" value="TreeGrafter"/>
</dbReference>
<dbReference type="GO" id="GO:0042171">
    <property type="term" value="F:lysophosphatidic acid acyltransferase activity"/>
    <property type="evidence" value="ECO:0007669"/>
    <property type="project" value="TreeGrafter"/>
</dbReference>
<dbReference type="Gene3D" id="3.40.50.1820">
    <property type="entry name" value="alpha/beta hydrolase"/>
    <property type="match status" value="1"/>
</dbReference>
<dbReference type="GO" id="GO:0006654">
    <property type="term" value="P:phosphatidic acid biosynthetic process"/>
    <property type="evidence" value="ECO:0007669"/>
    <property type="project" value="TreeGrafter"/>
</dbReference>